<feature type="domain" description="Single Cache" evidence="7">
    <location>
        <begin position="176"/>
        <end position="274"/>
    </location>
</feature>
<accession>A0A078M530</accession>
<dbReference type="Pfam" id="PF17200">
    <property type="entry name" value="sCache_2"/>
    <property type="match status" value="1"/>
</dbReference>
<proteinExistence type="predicted"/>
<keyword evidence="4" id="KW-1133">Transmembrane helix</keyword>
<feature type="chain" id="PRO_5007377795" evidence="6">
    <location>
        <begin position="25"/>
        <end position="294"/>
    </location>
</feature>
<keyword evidence="3" id="KW-0812">Transmembrane</keyword>
<organism evidence="8">
    <name type="scientific">Pseudomonas saudimassiliensis</name>
    <dbReference type="NCBI Taxonomy" id="1461581"/>
    <lineage>
        <taxon>Bacteria</taxon>
        <taxon>Pseudomonadati</taxon>
        <taxon>Pseudomonadota</taxon>
        <taxon>Gammaproteobacteria</taxon>
        <taxon>Pseudomonadales</taxon>
        <taxon>Pseudomonadaceae</taxon>
        <taxon>Pseudomonas</taxon>
    </lineage>
</organism>
<evidence type="ECO:0000256" key="6">
    <source>
        <dbReference type="SAM" id="SignalP"/>
    </source>
</evidence>
<keyword evidence="2" id="KW-1003">Cell membrane</keyword>
<dbReference type="RefSeq" id="WP_044498419.1">
    <property type="nucleotide sequence ID" value="NZ_LK391969.1"/>
</dbReference>
<dbReference type="Gene3D" id="3.30.450.20">
    <property type="entry name" value="PAS domain"/>
    <property type="match status" value="2"/>
</dbReference>
<evidence type="ECO:0000256" key="4">
    <source>
        <dbReference type="ARBA" id="ARBA00022989"/>
    </source>
</evidence>
<dbReference type="PATRIC" id="fig|1461581.3.peg.777"/>
<sequence>MTPMKKWLAAGMLLSALFCGVLVAATTTKSDEERARALLERAVAYYQEEGERAFAAFSRTGPFSEDDLYVFVVDRKGTMLASGGPSRKLIGRDISPLLDDQLQLGFEAVLAQPVTGQIQQGEYRWINWRQGRVERKKAFYQILDEHILAVGYYIPRSDPADAQNMLERVAAALTDDAEQTIRQINQLDAQFYQDDTYPVIIDSETERFVGHGYNRGLVGSRFDNVDDHAGEPLGAPLLEYMQGRDTGQFSYQWRNPATQKVEPKTALIQRVGRYLVLVGWYGEMPDNPMAKEKE</sequence>
<evidence type="ECO:0000256" key="1">
    <source>
        <dbReference type="ARBA" id="ARBA00004651"/>
    </source>
</evidence>
<evidence type="ECO:0000256" key="3">
    <source>
        <dbReference type="ARBA" id="ARBA00022692"/>
    </source>
</evidence>
<dbReference type="EMBL" id="LK391969">
    <property type="protein sequence ID" value="CEF25874.1"/>
    <property type="molecule type" value="Genomic_DNA"/>
</dbReference>
<dbReference type="AlphaFoldDB" id="A0A078M530"/>
<evidence type="ECO:0000259" key="7">
    <source>
        <dbReference type="Pfam" id="PF17200"/>
    </source>
</evidence>
<keyword evidence="5" id="KW-0472">Membrane</keyword>
<feature type="signal peptide" evidence="6">
    <location>
        <begin position="1"/>
        <end position="24"/>
    </location>
</feature>
<evidence type="ECO:0000256" key="2">
    <source>
        <dbReference type="ARBA" id="ARBA00022475"/>
    </source>
</evidence>
<dbReference type="InterPro" id="IPR033480">
    <property type="entry name" value="sCache_2"/>
</dbReference>
<name>A0A078M530_9PSED</name>
<reference evidence="8" key="1">
    <citation type="submission" date="2014-07" db="EMBL/GenBank/DDBJ databases">
        <authorList>
            <person name="Urmite Genomes Urmite Genomes"/>
        </authorList>
    </citation>
    <scope>NUCLEOTIDE SEQUENCE</scope>
    <source>
        <strain evidence="8">12M76_air</strain>
    </source>
</reference>
<dbReference type="EMBL" id="LM997413">
    <property type="protein sequence ID" value="CEA02563.1"/>
    <property type="molecule type" value="Genomic_DNA"/>
</dbReference>
<dbReference type="GO" id="GO:0005886">
    <property type="term" value="C:plasma membrane"/>
    <property type="evidence" value="ECO:0007669"/>
    <property type="project" value="UniProtKB-SubCell"/>
</dbReference>
<protein>
    <submittedName>
        <fullName evidence="8">Methyl-accepting chemotaxis protein</fullName>
    </submittedName>
</protein>
<keyword evidence="6" id="KW-0732">Signal</keyword>
<evidence type="ECO:0000256" key="5">
    <source>
        <dbReference type="ARBA" id="ARBA00023136"/>
    </source>
</evidence>
<gene>
    <name evidence="8" type="ORF">BN1049_00793</name>
</gene>
<comment type="subcellular location">
    <subcellularLocation>
        <location evidence="1">Cell membrane</location>
        <topology evidence="1">Multi-pass membrane protein</topology>
    </subcellularLocation>
</comment>
<evidence type="ECO:0000313" key="8">
    <source>
        <dbReference type="EMBL" id="CEA02563.1"/>
    </source>
</evidence>